<sequence length="69" mass="8078">MTLLFTVLAALCAVSLAAESYLSDQEFVDYLNREQHLFEVITFFLHPVSPCWNWTFGRHMPALHEFIFI</sequence>
<keyword evidence="1" id="KW-0732">Signal</keyword>
<feature type="chain" id="PRO_5002083454" evidence="1">
    <location>
        <begin position="18"/>
        <end position="69"/>
    </location>
</feature>
<evidence type="ECO:0000313" key="3">
    <source>
        <dbReference type="Proteomes" id="UP000053660"/>
    </source>
</evidence>
<reference evidence="2 3" key="1">
    <citation type="submission" date="2014-03" db="EMBL/GenBank/DDBJ databases">
        <title>Draft genome of the hookworm Oesophagostomum dentatum.</title>
        <authorList>
            <person name="Mitreva M."/>
        </authorList>
    </citation>
    <scope>NUCLEOTIDE SEQUENCE [LARGE SCALE GENOMIC DNA]</scope>
    <source>
        <strain evidence="2 3">OD-Hann</strain>
    </source>
</reference>
<accession>A0A0B1TQ35</accession>
<dbReference type="EMBL" id="KN549223">
    <property type="protein sequence ID" value="KHJ99389.1"/>
    <property type="molecule type" value="Genomic_DNA"/>
</dbReference>
<gene>
    <name evidence="2" type="ORF">OESDEN_00627</name>
</gene>
<evidence type="ECO:0000313" key="2">
    <source>
        <dbReference type="EMBL" id="KHJ99389.1"/>
    </source>
</evidence>
<protein>
    <submittedName>
        <fullName evidence="2">Uncharacterized protein</fullName>
    </submittedName>
</protein>
<proteinExistence type="predicted"/>
<evidence type="ECO:0000256" key="1">
    <source>
        <dbReference type="SAM" id="SignalP"/>
    </source>
</evidence>
<feature type="signal peptide" evidence="1">
    <location>
        <begin position="1"/>
        <end position="17"/>
    </location>
</feature>
<dbReference type="AlphaFoldDB" id="A0A0B1TQ35"/>
<dbReference type="Proteomes" id="UP000053660">
    <property type="component" value="Unassembled WGS sequence"/>
</dbReference>
<keyword evidence="3" id="KW-1185">Reference proteome</keyword>
<name>A0A0B1TQ35_OESDE</name>
<organism evidence="2 3">
    <name type="scientific">Oesophagostomum dentatum</name>
    <name type="common">Nodular worm</name>
    <dbReference type="NCBI Taxonomy" id="61180"/>
    <lineage>
        <taxon>Eukaryota</taxon>
        <taxon>Metazoa</taxon>
        <taxon>Ecdysozoa</taxon>
        <taxon>Nematoda</taxon>
        <taxon>Chromadorea</taxon>
        <taxon>Rhabditida</taxon>
        <taxon>Rhabditina</taxon>
        <taxon>Rhabditomorpha</taxon>
        <taxon>Strongyloidea</taxon>
        <taxon>Strongylidae</taxon>
        <taxon>Oesophagostomum</taxon>
    </lineage>
</organism>